<protein>
    <recommendedName>
        <fullName evidence="7">Sulfatase N-terminal domain-containing protein</fullName>
    </recommendedName>
</protein>
<keyword evidence="2" id="KW-1003">Cell membrane</keyword>
<accession>A0A1Y1QHD0</accession>
<comment type="subcellular location">
    <subcellularLocation>
        <location evidence="1">Cell membrane</location>
        <topology evidence="1">Multi-pass membrane protein</topology>
    </subcellularLocation>
</comment>
<evidence type="ECO:0000256" key="1">
    <source>
        <dbReference type="ARBA" id="ARBA00004651"/>
    </source>
</evidence>
<keyword evidence="3 6" id="KW-0812">Transmembrane</keyword>
<feature type="transmembrane region" description="Helical" evidence="6">
    <location>
        <begin position="81"/>
        <end position="102"/>
    </location>
</feature>
<dbReference type="Pfam" id="PF00884">
    <property type="entry name" value="Sulfatase"/>
    <property type="match status" value="1"/>
</dbReference>
<evidence type="ECO:0000256" key="2">
    <source>
        <dbReference type="ARBA" id="ARBA00022475"/>
    </source>
</evidence>
<feature type="transmembrane region" description="Helical" evidence="6">
    <location>
        <begin position="24"/>
        <end position="42"/>
    </location>
</feature>
<name>A0A1Y1QHD0_9GAMM</name>
<evidence type="ECO:0000256" key="3">
    <source>
        <dbReference type="ARBA" id="ARBA00022692"/>
    </source>
</evidence>
<dbReference type="PANTHER" id="PTHR47371:SF3">
    <property type="entry name" value="PHOSPHOGLYCEROL TRANSFERASE I"/>
    <property type="match status" value="1"/>
</dbReference>
<evidence type="ECO:0000313" key="8">
    <source>
        <dbReference type="EMBL" id="OQX05674.1"/>
    </source>
</evidence>
<feature type="transmembrane region" description="Helical" evidence="6">
    <location>
        <begin position="158"/>
        <end position="179"/>
    </location>
</feature>
<dbReference type="AlphaFoldDB" id="A0A1Y1QHD0"/>
<feature type="domain" description="Sulfatase N-terminal" evidence="7">
    <location>
        <begin position="268"/>
        <end position="482"/>
    </location>
</feature>
<sequence length="558" mass="62910">MTNWLFCITVSWIGITTLAFRHNLIPAIIAVPATLGMAYVLFADQGSDGAWGFAYNRLYILIAWGVLFSGALWLSRRLWSAAGVASVVIGGLWVGAAIKYQFLGSQLVAPDLIVAALSAETLLEMGLLPTLLILGYVVLLIASFVLEHPTLRWERKTFAVGFASSAALLIALNLPPFYIDLQWTTQYKQTLPIFVQSIWRTQLTEPTQPHDTSYCCFKADQQAEAFTNAPEKKPNIIVILEESTFRPEQVLGFKPQGEFFKDAYPLKVYTAGGSTWVQEIAFLHGVAPPLYGNGWKSINLFAPGRLDGRIAHQLAQQGYKTKTIYPIAGRFYGGKRFHEQLGIQDFIDCKAMPECDKRRWNKLPDEIFFDEAVKQVKLNDKPLFTFVATMRQHSPHEKGMKPDAQRCAPELSDKQCSIMLDYNERLKLSVTAYESLLKQLKKLPERTIVVTFGDHIPGDVAAHFKEADFYKQDRFRTYFNVWDSAQGYVTHKLLDGMEYETIDVAMLDALTLRYAGFESRYLTDKLVHLQACSGAFCGFEDALPKNQAMLKRLQPPIP</sequence>
<dbReference type="STRING" id="1123401.GCA_000621325_01278"/>
<dbReference type="InterPro" id="IPR017850">
    <property type="entry name" value="Alkaline_phosphatase_core_sf"/>
</dbReference>
<organism evidence="8 9">
    <name type="scientific">Thiothrix lacustris</name>
    <dbReference type="NCBI Taxonomy" id="525917"/>
    <lineage>
        <taxon>Bacteria</taxon>
        <taxon>Pseudomonadati</taxon>
        <taxon>Pseudomonadota</taxon>
        <taxon>Gammaproteobacteria</taxon>
        <taxon>Thiotrichales</taxon>
        <taxon>Thiotrichaceae</taxon>
        <taxon>Thiothrix</taxon>
    </lineage>
</organism>
<evidence type="ECO:0000259" key="7">
    <source>
        <dbReference type="Pfam" id="PF00884"/>
    </source>
</evidence>
<proteinExistence type="predicted"/>
<feature type="transmembrane region" description="Helical" evidence="6">
    <location>
        <begin position="54"/>
        <end position="74"/>
    </location>
</feature>
<evidence type="ECO:0000256" key="5">
    <source>
        <dbReference type="ARBA" id="ARBA00023136"/>
    </source>
</evidence>
<feature type="transmembrane region" description="Helical" evidence="6">
    <location>
        <begin position="122"/>
        <end position="146"/>
    </location>
</feature>
<dbReference type="InterPro" id="IPR000917">
    <property type="entry name" value="Sulfatase_N"/>
</dbReference>
<keyword evidence="5 6" id="KW-0472">Membrane</keyword>
<dbReference type="InterPro" id="IPR050448">
    <property type="entry name" value="OpgB/LTA_synthase_biosynth"/>
</dbReference>
<dbReference type="EMBL" id="MTEJ01000278">
    <property type="protein sequence ID" value="OQX05674.1"/>
    <property type="molecule type" value="Genomic_DNA"/>
</dbReference>
<dbReference type="Gene3D" id="3.40.720.10">
    <property type="entry name" value="Alkaline Phosphatase, subunit A"/>
    <property type="match status" value="1"/>
</dbReference>
<evidence type="ECO:0000313" key="9">
    <source>
        <dbReference type="Proteomes" id="UP000192491"/>
    </source>
</evidence>
<comment type="caution">
    <text evidence="8">The sequence shown here is derived from an EMBL/GenBank/DDBJ whole genome shotgun (WGS) entry which is preliminary data.</text>
</comment>
<evidence type="ECO:0000256" key="4">
    <source>
        <dbReference type="ARBA" id="ARBA00022989"/>
    </source>
</evidence>
<dbReference type="SUPFAM" id="SSF53649">
    <property type="entry name" value="Alkaline phosphatase-like"/>
    <property type="match status" value="1"/>
</dbReference>
<dbReference type="Proteomes" id="UP000192491">
    <property type="component" value="Unassembled WGS sequence"/>
</dbReference>
<evidence type="ECO:0000256" key="6">
    <source>
        <dbReference type="SAM" id="Phobius"/>
    </source>
</evidence>
<gene>
    <name evidence="8" type="ORF">BWK73_33005</name>
</gene>
<dbReference type="PANTHER" id="PTHR47371">
    <property type="entry name" value="LIPOTEICHOIC ACID SYNTHASE"/>
    <property type="match status" value="1"/>
</dbReference>
<dbReference type="GO" id="GO:0005886">
    <property type="term" value="C:plasma membrane"/>
    <property type="evidence" value="ECO:0007669"/>
    <property type="project" value="UniProtKB-SubCell"/>
</dbReference>
<keyword evidence="4 6" id="KW-1133">Transmembrane helix</keyword>
<reference evidence="8 9" key="1">
    <citation type="submission" date="2017-01" db="EMBL/GenBank/DDBJ databases">
        <title>Novel large sulfur bacteria in the metagenomes of groundwater-fed chemosynthetic microbial mats in the Lake Huron basin.</title>
        <authorList>
            <person name="Sharrar A.M."/>
            <person name="Flood B.E."/>
            <person name="Bailey J.V."/>
            <person name="Jones D.S."/>
            <person name="Biddanda B."/>
            <person name="Ruberg S.A."/>
            <person name="Marcus D.N."/>
            <person name="Dick G.J."/>
        </authorList>
    </citation>
    <scope>NUCLEOTIDE SEQUENCE [LARGE SCALE GENOMIC DNA]</scope>
    <source>
        <strain evidence="8">A8</strain>
    </source>
</reference>